<dbReference type="EMBL" id="GGEC01056810">
    <property type="protein sequence ID" value="MBX37294.1"/>
    <property type="molecule type" value="Transcribed_RNA"/>
</dbReference>
<evidence type="ECO:0000313" key="1">
    <source>
        <dbReference type="EMBL" id="MBX37294.1"/>
    </source>
</evidence>
<proteinExistence type="predicted"/>
<organism evidence="1">
    <name type="scientific">Rhizophora mucronata</name>
    <name type="common">Asiatic mangrove</name>
    <dbReference type="NCBI Taxonomy" id="61149"/>
    <lineage>
        <taxon>Eukaryota</taxon>
        <taxon>Viridiplantae</taxon>
        <taxon>Streptophyta</taxon>
        <taxon>Embryophyta</taxon>
        <taxon>Tracheophyta</taxon>
        <taxon>Spermatophyta</taxon>
        <taxon>Magnoliopsida</taxon>
        <taxon>eudicotyledons</taxon>
        <taxon>Gunneridae</taxon>
        <taxon>Pentapetalae</taxon>
        <taxon>rosids</taxon>
        <taxon>fabids</taxon>
        <taxon>Malpighiales</taxon>
        <taxon>Rhizophoraceae</taxon>
        <taxon>Rhizophora</taxon>
    </lineage>
</organism>
<protein>
    <submittedName>
        <fullName evidence="1">Uncharacterized protein</fullName>
    </submittedName>
</protein>
<name>A0A2P2N4A6_RHIMU</name>
<reference evidence="1" key="1">
    <citation type="submission" date="2018-02" db="EMBL/GenBank/DDBJ databases">
        <title>Rhizophora mucronata_Transcriptome.</title>
        <authorList>
            <person name="Meera S.P."/>
            <person name="Sreeshan A."/>
            <person name="Augustine A."/>
        </authorList>
    </citation>
    <scope>NUCLEOTIDE SEQUENCE</scope>
    <source>
        <tissue evidence="1">Leaf</tissue>
    </source>
</reference>
<sequence>MKFKLIPDVEIKMLFLFCTVRGLQDKKGCICV</sequence>
<dbReference type="AlphaFoldDB" id="A0A2P2N4A6"/>
<accession>A0A2P2N4A6</accession>